<evidence type="ECO:0000313" key="1">
    <source>
        <dbReference type="EMBL" id="MCI71342.1"/>
    </source>
</evidence>
<dbReference type="AlphaFoldDB" id="A0A392UD69"/>
<organism evidence="1 2">
    <name type="scientific">Trifolium medium</name>
    <dbReference type="NCBI Taxonomy" id="97028"/>
    <lineage>
        <taxon>Eukaryota</taxon>
        <taxon>Viridiplantae</taxon>
        <taxon>Streptophyta</taxon>
        <taxon>Embryophyta</taxon>
        <taxon>Tracheophyta</taxon>
        <taxon>Spermatophyta</taxon>
        <taxon>Magnoliopsida</taxon>
        <taxon>eudicotyledons</taxon>
        <taxon>Gunneridae</taxon>
        <taxon>Pentapetalae</taxon>
        <taxon>rosids</taxon>
        <taxon>fabids</taxon>
        <taxon>Fabales</taxon>
        <taxon>Fabaceae</taxon>
        <taxon>Papilionoideae</taxon>
        <taxon>50 kb inversion clade</taxon>
        <taxon>NPAAA clade</taxon>
        <taxon>Hologalegina</taxon>
        <taxon>IRL clade</taxon>
        <taxon>Trifolieae</taxon>
        <taxon>Trifolium</taxon>
    </lineage>
</organism>
<sequence>AKVVQRRRRKMCGRLVGDEGRGGWSATKEDVRRLVDEEEEVKQLIG</sequence>
<accession>A0A392UD69</accession>
<dbReference type="EMBL" id="LXQA010794495">
    <property type="protein sequence ID" value="MCI71342.1"/>
    <property type="molecule type" value="Genomic_DNA"/>
</dbReference>
<name>A0A392UD69_9FABA</name>
<evidence type="ECO:0000313" key="2">
    <source>
        <dbReference type="Proteomes" id="UP000265520"/>
    </source>
</evidence>
<dbReference type="Proteomes" id="UP000265520">
    <property type="component" value="Unassembled WGS sequence"/>
</dbReference>
<protein>
    <submittedName>
        <fullName evidence="1">Uncharacterized protein</fullName>
    </submittedName>
</protein>
<proteinExistence type="predicted"/>
<comment type="caution">
    <text evidence="1">The sequence shown here is derived from an EMBL/GenBank/DDBJ whole genome shotgun (WGS) entry which is preliminary data.</text>
</comment>
<feature type="non-terminal residue" evidence="1">
    <location>
        <position position="1"/>
    </location>
</feature>
<keyword evidence="2" id="KW-1185">Reference proteome</keyword>
<reference evidence="1 2" key="1">
    <citation type="journal article" date="2018" name="Front. Plant Sci.">
        <title>Red Clover (Trifolium pratense) and Zigzag Clover (T. medium) - A Picture of Genomic Similarities and Differences.</title>
        <authorList>
            <person name="Dluhosova J."/>
            <person name="Istvanek J."/>
            <person name="Nedelnik J."/>
            <person name="Repkova J."/>
        </authorList>
    </citation>
    <scope>NUCLEOTIDE SEQUENCE [LARGE SCALE GENOMIC DNA]</scope>
    <source>
        <strain evidence="2">cv. 10/8</strain>
        <tissue evidence="1">Leaf</tissue>
    </source>
</reference>